<reference evidence="2 3" key="1">
    <citation type="submission" date="2014-01" db="EMBL/GenBank/DDBJ databases">
        <title>Comparative genomics of Petrotoga.</title>
        <authorList>
            <person name="Chow K."/>
            <person name="Charchuk R."/>
            <person name="Nesbo C.L."/>
        </authorList>
    </citation>
    <scope>NUCLEOTIDE SEQUENCE [LARGE SCALE GENOMIC DNA]</scope>
    <source>
        <strain evidence="2 3">DSM 16923</strain>
    </source>
</reference>
<protein>
    <submittedName>
        <fullName evidence="2">Oxaloacetate decarboxylase</fullName>
        <ecNumber evidence="2">4.1.1.3</ecNumber>
    </submittedName>
</protein>
<feature type="domain" description="Carboxylase conserved" evidence="1">
    <location>
        <begin position="1"/>
        <end position="66"/>
    </location>
</feature>
<dbReference type="Pfam" id="PF02436">
    <property type="entry name" value="PYC_OADA"/>
    <property type="match status" value="1"/>
</dbReference>
<dbReference type="InterPro" id="IPR003379">
    <property type="entry name" value="Carboxylase_cons_dom"/>
</dbReference>
<sequence>PAPVDQALYKLALGNEKHIDHRPADDLEPELEKAKKEIGILAQNEEDLLTYVLFKEVGKKFLKDKYVRSLKIDLNLAESFQNEDTVIYPI</sequence>
<gene>
    <name evidence="2" type="ORF">AA81_09010</name>
</gene>
<dbReference type="GO" id="GO:0016829">
    <property type="term" value="F:lyase activity"/>
    <property type="evidence" value="ECO:0007669"/>
    <property type="project" value="UniProtKB-KW"/>
</dbReference>
<name>A0A2S5EG67_9BACT</name>
<dbReference type="EMBL" id="JALY01000179">
    <property type="protein sequence ID" value="POZ92133.1"/>
    <property type="molecule type" value="Genomic_DNA"/>
</dbReference>
<evidence type="ECO:0000313" key="3">
    <source>
        <dbReference type="Proteomes" id="UP000236950"/>
    </source>
</evidence>
<dbReference type="EC" id="4.1.1.3" evidence="2"/>
<keyword evidence="3" id="KW-1185">Reference proteome</keyword>
<proteinExistence type="predicted"/>
<evidence type="ECO:0000313" key="2">
    <source>
        <dbReference type="EMBL" id="POZ92133.1"/>
    </source>
</evidence>
<organism evidence="2 3">
    <name type="scientific">Petrotoga halophila DSM 16923</name>
    <dbReference type="NCBI Taxonomy" id="1122953"/>
    <lineage>
        <taxon>Bacteria</taxon>
        <taxon>Thermotogati</taxon>
        <taxon>Thermotogota</taxon>
        <taxon>Thermotogae</taxon>
        <taxon>Petrotogales</taxon>
        <taxon>Petrotogaceae</taxon>
        <taxon>Petrotoga</taxon>
    </lineage>
</organism>
<dbReference type="InterPro" id="IPR013785">
    <property type="entry name" value="Aldolase_TIM"/>
</dbReference>
<feature type="non-terminal residue" evidence="2">
    <location>
        <position position="1"/>
    </location>
</feature>
<evidence type="ECO:0000259" key="1">
    <source>
        <dbReference type="Pfam" id="PF02436"/>
    </source>
</evidence>
<accession>A0A2S5EG67</accession>
<keyword evidence="2" id="KW-0456">Lyase</keyword>
<dbReference type="Proteomes" id="UP000236950">
    <property type="component" value="Unassembled WGS sequence"/>
</dbReference>
<comment type="caution">
    <text evidence="2">The sequence shown here is derived from an EMBL/GenBank/DDBJ whole genome shotgun (WGS) entry which is preliminary data.</text>
</comment>
<dbReference type="SUPFAM" id="SSF89000">
    <property type="entry name" value="post-HMGL domain-like"/>
    <property type="match status" value="1"/>
</dbReference>
<dbReference type="AlphaFoldDB" id="A0A2S5EG67"/>
<dbReference type="Gene3D" id="3.20.20.70">
    <property type="entry name" value="Aldolase class I"/>
    <property type="match status" value="1"/>
</dbReference>